<evidence type="ECO:0000313" key="3">
    <source>
        <dbReference type="EMBL" id="AET32240.1"/>
    </source>
</evidence>
<evidence type="ECO:0000259" key="2">
    <source>
        <dbReference type="Pfam" id="PF26618"/>
    </source>
</evidence>
<organism evidence="3 4">
    <name type="scientific">Pyrobaculum ferrireducens</name>
    <dbReference type="NCBI Taxonomy" id="1104324"/>
    <lineage>
        <taxon>Archaea</taxon>
        <taxon>Thermoproteota</taxon>
        <taxon>Thermoprotei</taxon>
        <taxon>Thermoproteales</taxon>
        <taxon>Thermoproteaceae</taxon>
        <taxon>Pyrobaculum</taxon>
    </lineage>
</organism>
<name>G7VAK1_9CREN</name>
<accession>G7VAK1</accession>
<proteinExistence type="predicted"/>
<feature type="coiled-coil region" evidence="1">
    <location>
        <begin position="126"/>
        <end position="156"/>
    </location>
</feature>
<reference evidence="3 4" key="1">
    <citation type="journal article" date="2012" name="J. Bacteriol.">
        <title>Complete genome sequence of strain 1860, a crenarchaeon of the genus pyrobaculum able to grow with various electron acceptors.</title>
        <authorList>
            <person name="Mardanov A.V."/>
            <person name="Gumerov V.M."/>
            <person name="Slobodkina G.B."/>
            <person name="Beletsky A.V."/>
            <person name="Bonch-Osmolovskaya E.A."/>
            <person name="Ravin N.V."/>
            <person name="Skryabin K.G."/>
        </authorList>
    </citation>
    <scope>NUCLEOTIDE SEQUENCE [LARGE SCALE GENOMIC DNA]</scope>
    <source>
        <strain evidence="3 4">1860</strain>
    </source>
</reference>
<sequence>MDVAELKRLLAAIARDEPQFLRDLFMAALRSDGRSAAELVDLLISHEEVRLKLAKALIGEVAIPLNVATKDDIQRLEKEIEKIREEMATKKDLEKLATKDDLAKFATKDDLTKFATREDLARFATKEDLERAVRRIEERMATKEQFEDLADSLEETARSWVPHLLKSRGVECKAERLVLPGAYEFDIYCKSERYTVMGEAKVRAGAVVVERAAQRAASLAAGWPDLVSGRVVPVVYTLAANPDAVEKARQLKVWLVEWSRELVAFEEAAA</sequence>
<dbReference type="eggNOG" id="arCOG01426">
    <property type="taxonomic scope" value="Archaea"/>
</dbReference>
<protein>
    <recommendedName>
        <fullName evidence="2">DUF8196 domain-containing protein</fullName>
    </recommendedName>
</protein>
<evidence type="ECO:0000313" key="4">
    <source>
        <dbReference type="Proteomes" id="UP000005867"/>
    </source>
</evidence>
<dbReference type="KEGG" id="pyr:P186_0794"/>
<dbReference type="GeneID" id="11595056"/>
<dbReference type="Pfam" id="PF26618">
    <property type="entry name" value="DUF8196"/>
    <property type="match status" value="1"/>
</dbReference>
<dbReference type="HOGENOM" id="CLU_999732_0_0_2"/>
<gene>
    <name evidence="3" type="ORF">P186_0794</name>
</gene>
<keyword evidence="4" id="KW-1185">Reference proteome</keyword>
<evidence type="ECO:0000256" key="1">
    <source>
        <dbReference type="SAM" id="Coils"/>
    </source>
</evidence>
<dbReference type="InterPro" id="IPR058509">
    <property type="entry name" value="DUF8196"/>
</dbReference>
<dbReference type="Proteomes" id="UP000005867">
    <property type="component" value="Chromosome"/>
</dbReference>
<dbReference type="RefSeq" id="WP_014288068.1">
    <property type="nucleotide sequence ID" value="NC_016645.1"/>
</dbReference>
<dbReference type="AlphaFoldDB" id="G7VAK1"/>
<dbReference type="BioCyc" id="PSP1104324:GJSN-778-MONOMER"/>
<keyword evidence="1" id="KW-0175">Coiled coil</keyword>
<feature type="coiled-coil region" evidence="1">
    <location>
        <begin position="66"/>
        <end position="96"/>
    </location>
</feature>
<dbReference type="EMBL" id="CP003098">
    <property type="protein sequence ID" value="AET32240.1"/>
    <property type="molecule type" value="Genomic_DNA"/>
</dbReference>
<feature type="domain" description="DUF8196" evidence="2">
    <location>
        <begin position="155"/>
        <end position="263"/>
    </location>
</feature>